<protein>
    <submittedName>
        <fullName evidence="2">Uncharacterized protein</fullName>
    </submittedName>
</protein>
<name>A0AA38H3Q8_9TREE</name>
<feature type="region of interest" description="Disordered" evidence="1">
    <location>
        <begin position="1"/>
        <end position="99"/>
    </location>
</feature>
<reference evidence="2" key="1">
    <citation type="journal article" date="2022" name="G3 (Bethesda)">
        <title>High quality genome of the basidiomycete yeast Dioszegia hungarica PDD-24b-2 isolated from cloud water.</title>
        <authorList>
            <person name="Jarrige D."/>
            <person name="Haridas S."/>
            <person name="Bleykasten-Grosshans C."/>
            <person name="Joly M."/>
            <person name="Nadalig T."/>
            <person name="Sancelme M."/>
            <person name="Vuilleumier S."/>
            <person name="Grigoriev I.V."/>
            <person name="Amato P."/>
            <person name="Bringel F."/>
        </authorList>
    </citation>
    <scope>NUCLEOTIDE SEQUENCE</scope>
    <source>
        <strain evidence="2">PDD-24b-2</strain>
    </source>
</reference>
<dbReference type="EMBL" id="JAKWFO010000008">
    <property type="protein sequence ID" value="KAI9633528.1"/>
    <property type="molecule type" value="Genomic_DNA"/>
</dbReference>
<evidence type="ECO:0000256" key="1">
    <source>
        <dbReference type="SAM" id="MobiDB-lite"/>
    </source>
</evidence>
<evidence type="ECO:0000313" key="2">
    <source>
        <dbReference type="EMBL" id="KAI9633528.1"/>
    </source>
</evidence>
<evidence type="ECO:0000313" key="3">
    <source>
        <dbReference type="Proteomes" id="UP001164286"/>
    </source>
</evidence>
<feature type="compositionally biased region" description="Polar residues" evidence="1">
    <location>
        <begin position="31"/>
        <end position="44"/>
    </location>
</feature>
<accession>A0AA38H3Q8</accession>
<dbReference type="Proteomes" id="UP001164286">
    <property type="component" value="Unassembled WGS sequence"/>
</dbReference>
<comment type="caution">
    <text evidence="2">The sequence shown here is derived from an EMBL/GenBank/DDBJ whole genome shotgun (WGS) entry which is preliminary data.</text>
</comment>
<gene>
    <name evidence="2" type="ORF">MKK02DRAFT_38183</name>
</gene>
<dbReference type="RefSeq" id="XP_052943305.1">
    <property type="nucleotide sequence ID" value="XM_053089976.1"/>
</dbReference>
<organism evidence="2 3">
    <name type="scientific">Dioszegia hungarica</name>
    <dbReference type="NCBI Taxonomy" id="4972"/>
    <lineage>
        <taxon>Eukaryota</taxon>
        <taxon>Fungi</taxon>
        <taxon>Dikarya</taxon>
        <taxon>Basidiomycota</taxon>
        <taxon>Agaricomycotina</taxon>
        <taxon>Tremellomycetes</taxon>
        <taxon>Tremellales</taxon>
        <taxon>Bulleribasidiaceae</taxon>
        <taxon>Dioszegia</taxon>
    </lineage>
</organism>
<feature type="compositionally biased region" description="Acidic residues" evidence="1">
    <location>
        <begin position="47"/>
        <end position="57"/>
    </location>
</feature>
<dbReference type="GeneID" id="77729181"/>
<keyword evidence="3" id="KW-1185">Reference proteome</keyword>
<feature type="compositionally biased region" description="Pro residues" evidence="1">
    <location>
        <begin position="88"/>
        <end position="98"/>
    </location>
</feature>
<dbReference type="AlphaFoldDB" id="A0AA38H3Q8"/>
<proteinExistence type="predicted"/>
<sequence length="419" mass="45865">MGRRTNNEEPLIDHASAPPYPTARAEKMTSEPLSTQPTPRSPTLSDMEMEYEIEMDIELGNGVRPSASRPPKSSPPIMPEPGEGGPLVPGPPVAPIPPKKAISAHANVLSELRRRSGSKMAHGPGEVRHIEYASGRAAEKGARRADDALESPYYPKEGGWSKQRMYEHTIRKVSIDAAKKAIQGSHSQTKKQPPLVYPFMQLSLSPSKPKPKLAPKVKAYTPAAEKKEQRGAITRFLPPNRDEAFIAFMPNSAEGTIALFKSSCPSLAQVPSDELALALHFDGSPSWVKNVLFRVLPETWPHAVTDVLPLIHIKHTPKARLPPIQTDAPTVAKVSDADLMGAFETERNNNMWKGKPDQTDVLGHGEPGVLAMLAKQKQQKWEQAQGTSKTWDDLVREGALLGIHQSELGHLAVHYGCKL</sequence>